<feature type="transmembrane region" description="Helical" evidence="7">
    <location>
        <begin position="64"/>
        <end position="84"/>
    </location>
</feature>
<dbReference type="Gene3D" id="3.40.50.720">
    <property type="entry name" value="NAD(P)-binding Rossmann-like Domain"/>
    <property type="match status" value="1"/>
</dbReference>
<feature type="transmembrane region" description="Helical" evidence="7">
    <location>
        <begin position="21"/>
        <end position="44"/>
    </location>
</feature>
<dbReference type="Proteomes" id="UP001596052">
    <property type="component" value="Unassembled WGS sequence"/>
</dbReference>
<dbReference type="Pfam" id="PF02397">
    <property type="entry name" value="Bac_transf"/>
    <property type="match status" value="1"/>
</dbReference>
<evidence type="ECO:0000256" key="3">
    <source>
        <dbReference type="ARBA" id="ARBA00022679"/>
    </source>
</evidence>
<keyword evidence="4 7" id="KW-0812">Transmembrane</keyword>
<comment type="subcellular location">
    <subcellularLocation>
        <location evidence="1">Membrane</location>
        <topology evidence="1">Multi-pass membrane protein</topology>
    </subcellularLocation>
</comment>
<name>A0ABW0KJB6_9BACT</name>
<evidence type="ECO:0000256" key="2">
    <source>
        <dbReference type="ARBA" id="ARBA00006464"/>
    </source>
</evidence>
<dbReference type="RefSeq" id="WP_377162760.1">
    <property type="nucleotide sequence ID" value="NZ_JBHSMQ010000001.1"/>
</dbReference>
<dbReference type="InterPro" id="IPR017475">
    <property type="entry name" value="EPS_sugar_tfrase"/>
</dbReference>
<keyword evidence="3" id="KW-0808">Transferase</keyword>
<feature type="transmembrane region" description="Helical" evidence="7">
    <location>
        <begin position="127"/>
        <end position="151"/>
    </location>
</feature>
<evidence type="ECO:0000256" key="6">
    <source>
        <dbReference type="ARBA" id="ARBA00023136"/>
    </source>
</evidence>
<gene>
    <name evidence="9" type="ORF">ACFQDI_01745</name>
</gene>
<keyword evidence="10" id="KW-1185">Reference proteome</keyword>
<feature type="domain" description="Bacterial sugar transferase" evidence="8">
    <location>
        <begin position="297"/>
        <end position="475"/>
    </location>
</feature>
<evidence type="ECO:0000259" key="8">
    <source>
        <dbReference type="Pfam" id="PF02397"/>
    </source>
</evidence>
<reference evidence="10" key="1">
    <citation type="journal article" date="2019" name="Int. J. Syst. Evol. Microbiol.">
        <title>The Global Catalogue of Microorganisms (GCM) 10K type strain sequencing project: providing services to taxonomists for standard genome sequencing and annotation.</title>
        <authorList>
            <consortium name="The Broad Institute Genomics Platform"/>
            <consortium name="The Broad Institute Genome Sequencing Center for Infectious Disease"/>
            <person name="Wu L."/>
            <person name="Ma J."/>
        </authorList>
    </citation>
    <scope>NUCLEOTIDE SEQUENCE [LARGE SCALE GENOMIC DNA]</scope>
    <source>
        <strain evidence="10">CGMCC 4.1469</strain>
    </source>
</reference>
<dbReference type="PANTHER" id="PTHR30576">
    <property type="entry name" value="COLANIC BIOSYNTHESIS UDP-GLUCOSE LIPID CARRIER TRANSFERASE"/>
    <property type="match status" value="1"/>
</dbReference>
<feature type="transmembrane region" description="Helical" evidence="7">
    <location>
        <begin position="261"/>
        <end position="282"/>
    </location>
</feature>
<keyword evidence="5 7" id="KW-1133">Transmembrane helix</keyword>
<evidence type="ECO:0000256" key="5">
    <source>
        <dbReference type="ARBA" id="ARBA00022989"/>
    </source>
</evidence>
<evidence type="ECO:0000313" key="10">
    <source>
        <dbReference type="Proteomes" id="UP001596052"/>
    </source>
</evidence>
<feature type="transmembrane region" description="Helical" evidence="7">
    <location>
        <begin position="104"/>
        <end position="121"/>
    </location>
</feature>
<evidence type="ECO:0000313" key="9">
    <source>
        <dbReference type="EMBL" id="MFC5453564.1"/>
    </source>
</evidence>
<protein>
    <submittedName>
        <fullName evidence="9">Exopolysaccharide biosynthesis polyprenyl glycosylphosphotransferase</fullName>
    </submittedName>
</protein>
<dbReference type="InterPro" id="IPR003362">
    <property type="entry name" value="Bact_transf"/>
</dbReference>
<dbReference type="EMBL" id="JBHSMQ010000001">
    <property type="protein sequence ID" value="MFC5453564.1"/>
    <property type="molecule type" value="Genomic_DNA"/>
</dbReference>
<feature type="transmembrane region" description="Helical" evidence="7">
    <location>
        <begin position="302"/>
        <end position="325"/>
    </location>
</feature>
<dbReference type="NCBIfam" id="TIGR03025">
    <property type="entry name" value="EPS_sugtrans"/>
    <property type="match status" value="1"/>
</dbReference>
<proteinExistence type="inferred from homology"/>
<accession>A0ABW0KJB6</accession>
<evidence type="ECO:0000256" key="4">
    <source>
        <dbReference type="ARBA" id="ARBA00022692"/>
    </source>
</evidence>
<dbReference type="PANTHER" id="PTHR30576:SF0">
    <property type="entry name" value="UNDECAPRENYL-PHOSPHATE N-ACETYLGALACTOSAMINYL 1-PHOSPHATE TRANSFERASE-RELATED"/>
    <property type="match status" value="1"/>
</dbReference>
<evidence type="ECO:0000256" key="1">
    <source>
        <dbReference type="ARBA" id="ARBA00004141"/>
    </source>
</evidence>
<sequence length="481" mass="54578">MFHALEARRAWRENEQLSPHFWVLVSILGDLVMAVLAAYAAFWLRFHTIIREFGNFDVMSFRQYGGHMALGSLSLVLALGWQGIYHKNVLLRSRWVSSKIAKGVLLWTAGFLAITLALKLEPSISRVYVMLNGATALLLLLGWRAVFISFLQAPGRIEALQQRTLFVGWNAEAVALWKTMKRDQTGSFDIMGWVRTGSAEDGSPVDEVVPCLGDLHEVEHLVTTHAVDMIVVADLHGPREQMISLANLCEREMIQFKVIPSYFRVFVSGLTLETIAGTPVLGVTRLPLDDTLNVMTKRMVDVIGATVGLVLSAPIIALFSALVWLESRGSVFYHQRRWGFNGVPFNIIKIRSMKLNAEAAKGAQWCVKDDPRRLKVGTFMRKWNIDELPQFWNVLKGEMSLVGPRPERPELIAGFKHQIPHYNARHHSKPGMTGWAQVNGLRGDTDLGERIQCDLWYLENWSLWLDFQIMMLTFFKRDNAY</sequence>
<comment type="similarity">
    <text evidence="2">Belongs to the bacterial sugar transferase family.</text>
</comment>
<organism evidence="9 10">
    <name type="scientific">Prosthecobacter fluviatilis</name>
    <dbReference type="NCBI Taxonomy" id="445931"/>
    <lineage>
        <taxon>Bacteria</taxon>
        <taxon>Pseudomonadati</taxon>
        <taxon>Verrucomicrobiota</taxon>
        <taxon>Verrucomicrobiia</taxon>
        <taxon>Verrucomicrobiales</taxon>
        <taxon>Verrucomicrobiaceae</taxon>
        <taxon>Prosthecobacter</taxon>
    </lineage>
</organism>
<dbReference type="Pfam" id="PF13727">
    <property type="entry name" value="CoA_binding_3"/>
    <property type="match status" value="1"/>
</dbReference>
<keyword evidence="6 7" id="KW-0472">Membrane</keyword>
<evidence type="ECO:0000256" key="7">
    <source>
        <dbReference type="SAM" id="Phobius"/>
    </source>
</evidence>
<comment type="caution">
    <text evidence="9">The sequence shown here is derived from an EMBL/GenBank/DDBJ whole genome shotgun (WGS) entry which is preliminary data.</text>
</comment>